<sequence>MLTMSLPDANPRLVRGLSRGHARAACRAGGLRRPSAFVRYSNLDSISERWADHKVAHSALSRRVPSGAVASSNGRPT</sequence>
<dbReference type="AlphaFoldDB" id="A0A3S9NHH3"/>
<accession>A0A3S9NHH3</accession>
<evidence type="ECO:0000313" key="1">
    <source>
        <dbReference type="EMBL" id="AZQ55070.1"/>
    </source>
</evidence>
<dbReference type="Proteomes" id="UP000277191">
    <property type="component" value="Chromosome 3"/>
</dbReference>
<name>A0A3S9NHH3_9BURK</name>
<protein>
    <submittedName>
        <fullName evidence="1">Uncharacterized protein</fullName>
    </submittedName>
</protein>
<proteinExistence type="predicted"/>
<reference evidence="1 2" key="1">
    <citation type="submission" date="2018-12" db="EMBL/GenBank/DDBJ databases">
        <title>Cadmium resistance mechanism in endophytic bacteria Burkholderia cenocepacia YG-3.</title>
        <authorList>
            <person name="Zhang X."/>
            <person name="Wang X."/>
            <person name="Zhu Y."/>
        </authorList>
    </citation>
    <scope>NUCLEOTIDE SEQUENCE [LARGE SCALE GENOMIC DNA]</scope>
    <source>
        <strain evidence="1 2">YG-3</strain>
    </source>
</reference>
<evidence type="ECO:0000313" key="2">
    <source>
        <dbReference type="Proteomes" id="UP000277191"/>
    </source>
</evidence>
<gene>
    <name evidence="1" type="ORF">D5R55_29880</name>
</gene>
<dbReference type="EMBL" id="CP034547">
    <property type="protein sequence ID" value="AZQ55070.1"/>
    <property type="molecule type" value="Genomic_DNA"/>
</dbReference>
<organism evidence="1 2">
    <name type="scientific">Burkholderia cenocepacia</name>
    <dbReference type="NCBI Taxonomy" id="95486"/>
    <lineage>
        <taxon>Bacteria</taxon>
        <taxon>Pseudomonadati</taxon>
        <taxon>Pseudomonadota</taxon>
        <taxon>Betaproteobacteria</taxon>
        <taxon>Burkholderiales</taxon>
        <taxon>Burkholderiaceae</taxon>
        <taxon>Burkholderia</taxon>
        <taxon>Burkholderia cepacia complex</taxon>
    </lineage>
</organism>